<accession>A0A8S1CC64</accession>
<dbReference type="AlphaFoldDB" id="A0A8S1CC64"/>
<feature type="region of interest" description="Disordered" evidence="13">
    <location>
        <begin position="303"/>
        <end position="351"/>
    </location>
</feature>
<feature type="region of interest" description="Disordered" evidence="13">
    <location>
        <begin position="808"/>
        <end position="843"/>
    </location>
</feature>
<evidence type="ECO:0000256" key="11">
    <source>
        <dbReference type="ARBA" id="ARBA00071730"/>
    </source>
</evidence>
<feature type="region of interest" description="Disordered" evidence="13">
    <location>
        <begin position="388"/>
        <end position="473"/>
    </location>
</feature>
<sequence length="1174" mass="129460">MEAVMMPSGETALNKSDNGEDASAQVHSNGEANGGGSDGGDSPPPAKKSKISASDDGAGKKAPILVELGSDDYPVDNGNSGTDAFSAEEENGEEHQNGEDLDNDSVCELEGGEEINGEEEQEEDEAEEDEIQEVETNDEVQEIDDEDEDGDIQEVTEDGDPLDNSGVGGEESNDASNVKTPPKKAVNAPKIASNSQQEALNLTPRRSGRNSLKNKKYIDGEEDDDDGSDIEEIVPQDPLAVITPVKKSVLSESLSSSADKIPKKNTIIVSDTKALAKIAASSKDGKKEPTLVIIDTNSILSGRGPVPLTAPSGPSASLSSAQGVYPLGAKSKPATPPPGAAATKQQKAQAGLTDDMYVVEAPSFIVPYVYEKPAKESLKNTIEKLAEAVREKERKEREERRKQRQEEKDKKKKEREKRAQKKAQEKAEREAAGEDGALDPNDTDYTDEEIDDDSDSDLSDAKGPAPKPSSYFESPIGKFFMNIGMNMVQEFVQTDLLKMTKRKMNKSSSNSTENQIAVQSLLKNLEQSKENNKPYKHETKQCKLCNFKTESEVVLEHHLEIPHFKNFVYCCNFCPVTMRTNQDILIHMQTEHKKCGRMERAPSFHQCPNCPFEDNQKSKITRHMISCQKRFRPEKNLEPPLDWEPPAKIPRVPKQRQILPTQAMAQFGNPRLQGQLAQHPLMPKLPGTTLVPNILSSARGKGRPAMGSRYLPDLKAMPKAITPSQLRQTGGMFNQKMMVPNAAYQLSNNQMYQKTSLISTFQRWQQQQNQVLPAQLKSLMQGGTTVPLGLSSGSLTIQTTNKSPAAKLLQQPSISITPLPRQTNTSSSTSISPAASQMTKPGQQGGKNNFVICEICDGYIKDLEQLRNHMQWIHKVKIHPKMIYNRPPLNCQKCQFRFFTDQGLERHLLGSHGLVTSSMQEASNKGKDGGRCPVCGRVYQWKLLNHVAKDHNMTLKPAHLSYKCTVCTATFGMYKQFENHVYSAHSVVAKRVMDKKPTGPPARASNSDSLLKPLKINDEITIIPQPAKAPLAGRGGAQKKVRCEVCDLFFPVSTYIEHFFLRHLKHCSVELCHVDSCSSCQKKNCGLKLDLSVPEKLQASNSHLFNLLSQGRGIECAAGREARKWPLLILPKPANSVTNIDHILQSGDFQISVVDPSDEADFYVTPDVVYKSQL</sequence>
<dbReference type="PROSITE" id="PS00028">
    <property type="entry name" value="ZINC_FINGER_C2H2_1"/>
    <property type="match status" value="3"/>
</dbReference>
<evidence type="ECO:0000256" key="4">
    <source>
        <dbReference type="ARBA" id="ARBA00022737"/>
    </source>
</evidence>
<feature type="compositionally biased region" description="Basic residues" evidence="13">
    <location>
        <begin position="410"/>
        <end position="421"/>
    </location>
</feature>
<feature type="compositionally biased region" description="Low complexity" evidence="13">
    <location>
        <begin position="825"/>
        <end position="836"/>
    </location>
</feature>
<dbReference type="PANTHER" id="PTHR24403:SF106">
    <property type="entry name" value="PR_SET DOMAIN 13"/>
    <property type="match status" value="1"/>
</dbReference>
<dbReference type="InterPro" id="IPR050688">
    <property type="entry name" value="Zinc_finger/UBP_domain"/>
</dbReference>
<evidence type="ECO:0000256" key="10">
    <source>
        <dbReference type="ARBA" id="ARBA00061755"/>
    </source>
</evidence>
<organism evidence="15 16">
    <name type="scientific">Cloeon dipterum</name>
    <dbReference type="NCBI Taxonomy" id="197152"/>
    <lineage>
        <taxon>Eukaryota</taxon>
        <taxon>Metazoa</taxon>
        <taxon>Ecdysozoa</taxon>
        <taxon>Arthropoda</taxon>
        <taxon>Hexapoda</taxon>
        <taxon>Insecta</taxon>
        <taxon>Pterygota</taxon>
        <taxon>Palaeoptera</taxon>
        <taxon>Ephemeroptera</taxon>
        <taxon>Pisciforma</taxon>
        <taxon>Baetidae</taxon>
        <taxon>Cloeon</taxon>
    </lineage>
</organism>
<evidence type="ECO:0000256" key="8">
    <source>
        <dbReference type="ARBA" id="ARBA00023242"/>
    </source>
</evidence>
<evidence type="ECO:0000256" key="2">
    <source>
        <dbReference type="ARBA" id="ARBA00022473"/>
    </source>
</evidence>
<comment type="caution">
    <text evidence="15">The sequence shown here is derived from an EMBL/GenBank/DDBJ whole genome shotgun (WGS) entry which is preliminary data.</text>
</comment>
<dbReference type="FunFam" id="3.30.160.60:FF:001612">
    <property type="entry name" value="MEP-1, isoform A"/>
    <property type="match status" value="1"/>
</dbReference>
<feature type="region of interest" description="Disordered" evidence="13">
    <location>
        <begin position="1"/>
        <end position="231"/>
    </location>
</feature>
<dbReference type="GO" id="GO:0008270">
    <property type="term" value="F:zinc ion binding"/>
    <property type="evidence" value="ECO:0007669"/>
    <property type="project" value="UniProtKB-KW"/>
</dbReference>
<evidence type="ECO:0000313" key="15">
    <source>
        <dbReference type="EMBL" id="CAB3364907.1"/>
    </source>
</evidence>
<keyword evidence="6" id="KW-0221">Differentiation</keyword>
<dbReference type="GO" id="GO:0045944">
    <property type="term" value="P:positive regulation of transcription by RNA polymerase II"/>
    <property type="evidence" value="ECO:0007669"/>
    <property type="project" value="TreeGrafter"/>
</dbReference>
<comment type="function">
    <text evidence="9">Has a broad role in development, specifically in the genetic pathway SynMuvB that negatively regulates specification of the vulval cell fate. Required for fem-3 3'-UTR-mediated repression in the regulation of the sperm/oocyte switch. Acts by regulating the translation of fem-3 mRNA, by binding to its 3'-UTR.</text>
</comment>
<name>A0A8S1CC64_9INSE</name>
<keyword evidence="16" id="KW-1185">Reference proteome</keyword>
<keyword evidence="2" id="KW-0217">Developmental protein</keyword>
<evidence type="ECO:0000256" key="5">
    <source>
        <dbReference type="ARBA" id="ARBA00022771"/>
    </source>
</evidence>
<dbReference type="SMART" id="SM00355">
    <property type="entry name" value="ZnF_C2H2"/>
    <property type="match status" value="8"/>
</dbReference>
<keyword evidence="8" id="KW-0539">Nucleus</keyword>
<dbReference type="GO" id="GO:0030154">
    <property type="term" value="P:cell differentiation"/>
    <property type="evidence" value="ECO:0007669"/>
    <property type="project" value="UniProtKB-KW"/>
</dbReference>
<dbReference type="PANTHER" id="PTHR24403">
    <property type="entry name" value="ZINC FINGER PROTEIN"/>
    <property type="match status" value="1"/>
</dbReference>
<keyword evidence="7" id="KW-0862">Zinc</keyword>
<comment type="subunit">
    <text evidence="10">Interacts with hda-1, let-418, lin-1, mog-1, mog-4, mog-5, mog-6, pie-1 and unc-98.</text>
</comment>
<feature type="compositionally biased region" description="Acidic residues" evidence="13">
    <location>
        <begin position="441"/>
        <end position="458"/>
    </location>
</feature>
<feature type="compositionally biased region" description="Basic and acidic residues" evidence="13">
    <location>
        <begin position="388"/>
        <end position="409"/>
    </location>
</feature>
<evidence type="ECO:0000256" key="12">
    <source>
        <dbReference type="ARBA" id="ARBA00080128"/>
    </source>
</evidence>
<dbReference type="OrthoDB" id="6110130at2759"/>
<dbReference type="Gene3D" id="3.30.160.60">
    <property type="entry name" value="Classic Zinc Finger"/>
    <property type="match status" value="1"/>
</dbReference>
<dbReference type="Proteomes" id="UP000494165">
    <property type="component" value="Unassembled WGS sequence"/>
</dbReference>
<dbReference type="GO" id="GO:0005634">
    <property type="term" value="C:nucleus"/>
    <property type="evidence" value="ECO:0007669"/>
    <property type="project" value="UniProtKB-SubCell"/>
</dbReference>
<evidence type="ECO:0000256" key="6">
    <source>
        <dbReference type="ARBA" id="ARBA00022782"/>
    </source>
</evidence>
<reference evidence="15 16" key="1">
    <citation type="submission" date="2020-04" db="EMBL/GenBank/DDBJ databases">
        <authorList>
            <person name="Alioto T."/>
            <person name="Alioto T."/>
            <person name="Gomez Garrido J."/>
        </authorList>
    </citation>
    <scope>NUCLEOTIDE SEQUENCE [LARGE SCALE GENOMIC DNA]</scope>
</reference>
<evidence type="ECO:0000256" key="13">
    <source>
        <dbReference type="SAM" id="MobiDB-lite"/>
    </source>
</evidence>
<dbReference type="EMBL" id="CADEPI010000018">
    <property type="protein sequence ID" value="CAB3364907.1"/>
    <property type="molecule type" value="Genomic_DNA"/>
</dbReference>
<feature type="compositionally biased region" description="Low complexity" evidence="13">
    <location>
        <begin position="340"/>
        <end position="351"/>
    </location>
</feature>
<evidence type="ECO:0000313" key="16">
    <source>
        <dbReference type="Proteomes" id="UP000494165"/>
    </source>
</evidence>
<keyword evidence="4" id="KW-0677">Repeat</keyword>
<feature type="domain" description="C2H2-type" evidence="14">
    <location>
        <begin position="964"/>
        <end position="985"/>
    </location>
</feature>
<evidence type="ECO:0000256" key="7">
    <source>
        <dbReference type="ARBA" id="ARBA00022833"/>
    </source>
</evidence>
<evidence type="ECO:0000256" key="9">
    <source>
        <dbReference type="ARBA" id="ARBA00060356"/>
    </source>
</evidence>
<feature type="domain" description="C2H2-type" evidence="14">
    <location>
        <begin position="853"/>
        <end position="874"/>
    </location>
</feature>
<protein>
    <recommendedName>
        <fullName evidence="11">MOG interacting and ectopic P-granules protein 1</fullName>
    </recommendedName>
    <alternativeName>
        <fullName evidence="12">Nuclear zinc finger protein</fullName>
    </alternativeName>
</protein>
<keyword evidence="5" id="KW-0863">Zinc-finger</keyword>
<feature type="compositionally biased region" description="Acidic residues" evidence="13">
    <location>
        <begin position="220"/>
        <end position="231"/>
    </location>
</feature>
<evidence type="ECO:0000256" key="1">
    <source>
        <dbReference type="ARBA" id="ARBA00004123"/>
    </source>
</evidence>
<feature type="domain" description="C2H2-type" evidence="14">
    <location>
        <begin position="891"/>
        <end position="912"/>
    </location>
</feature>
<evidence type="ECO:0000259" key="14">
    <source>
        <dbReference type="PROSITE" id="PS00028"/>
    </source>
</evidence>
<evidence type="ECO:0000256" key="3">
    <source>
        <dbReference type="ARBA" id="ARBA00022723"/>
    </source>
</evidence>
<feature type="compositionally biased region" description="Polar residues" evidence="13">
    <location>
        <begin position="810"/>
        <end position="824"/>
    </location>
</feature>
<feature type="compositionally biased region" description="Low complexity" evidence="13">
    <location>
        <begin position="307"/>
        <end position="321"/>
    </location>
</feature>
<gene>
    <name evidence="15" type="ORF">CLODIP_2_CD12452</name>
</gene>
<keyword evidence="3" id="KW-0479">Metal-binding</keyword>
<feature type="compositionally biased region" description="Basic residues" evidence="13">
    <location>
        <begin position="206"/>
        <end position="215"/>
    </location>
</feature>
<feature type="compositionally biased region" description="Acidic residues" evidence="13">
    <location>
        <begin position="99"/>
        <end position="161"/>
    </location>
</feature>
<proteinExistence type="predicted"/>
<dbReference type="InterPro" id="IPR013087">
    <property type="entry name" value="Znf_C2H2_type"/>
</dbReference>
<feature type="compositionally biased region" description="Basic and acidic residues" evidence="13">
    <location>
        <begin position="422"/>
        <end position="432"/>
    </location>
</feature>
<comment type="subcellular location">
    <subcellularLocation>
        <location evidence="1">Nucleus</location>
    </subcellularLocation>
</comment>